<dbReference type="Pfam" id="PF00486">
    <property type="entry name" value="Trans_reg_C"/>
    <property type="match status" value="1"/>
</dbReference>
<dbReference type="CDD" id="cd00383">
    <property type="entry name" value="trans_reg_C"/>
    <property type="match status" value="1"/>
</dbReference>
<dbReference type="Pfam" id="PF00072">
    <property type="entry name" value="Response_reg"/>
    <property type="match status" value="1"/>
</dbReference>
<dbReference type="SMART" id="SM00862">
    <property type="entry name" value="Trans_reg_C"/>
    <property type="match status" value="1"/>
</dbReference>
<dbReference type="PROSITE" id="PS51755">
    <property type="entry name" value="OMPR_PHOB"/>
    <property type="match status" value="1"/>
</dbReference>
<feature type="DNA-binding region" description="OmpR/PhoB-type" evidence="8">
    <location>
        <begin position="136"/>
        <end position="235"/>
    </location>
</feature>
<evidence type="ECO:0000259" key="9">
    <source>
        <dbReference type="PROSITE" id="PS50110"/>
    </source>
</evidence>
<dbReference type="InterPro" id="IPR001867">
    <property type="entry name" value="OmpR/PhoB-type_DNA-bd"/>
</dbReference>
<evidence type="ECO:0000256" key="2">
    <source>
        <dbReference type="ARBA" id="ARBA00022553"/>
    </source>
</evidence>
<dbReference type="PANTHER" id="PTHR48111">
    <property type="entry name" value="REGULATOR OF RPOS"/>
    <property type="match status" value="1"/>
</dbReference>
<dbReference type="GO" id="GO:0005829">
    <property type="term" value="C:cytosol"/>
    <property type="evidence" value="ECO:0007669"/>
    <property type="project" value="TreeGrafter"/>
</dbReference>
<dbReference type="PANTHER" id="PTHR48111:SF52">
    <property type="entry name" value="TRANSCRIPTIONAL REGULATORY PROTEIN YVRH"/>
    <property type="match status" value="1"/>
</dbReference>
<dbReference type="FunFam" id="3.40.50.2300:FF:000001">
    <property type="entry name" value="DNA-binding response regulator PhoB"/>
    <property type="match status" value="1"/>
</dbReference>
<dbReference type="PROSITE" id="PS50110">
    <property type="entry name" value="RESPONSE_REGULATORY"/>
    <property type="match status" value="1"/>
</dbReference>
<dbReference type="Gene3D" id="3.40.50.2300">
    <property type="match status" value="1"/>
</dbReference>
<dbReference type="GO" id="GO:0000156">
    <property type="term" value="F:phosphorelay response regulator activity"/>
    <property type="evidence" value="ECO:0007669"/>
    <property type="project" value="TreeGrafter"/>
</dbReference>
<dbReference type="EMBL" id="LXLT01000118">
    <property type="protein sequence ID" value="OFD69923.1"/>
    <property type="molecule type" value="Genomic_DNA"/>
</dbReference>
<dbReference type="InterPro" id="IPR039420">
    <property type="entry name" value="WalR-like"/>
</dbReference>
<reference evidence="11 12" key="1">
    <citation type="submission" date="2016-05" db="EMBL/GenBank/DDBJ databases">
        <title>Bacillus thuringiensis and Bacillus weihenstephanensis as novel biocontrol agents of wilt causing Verticillium species.</title>
        <authorList>
            <person name="Hollensteiner J."/>
            <person name="Wemheuer F."/>
            <person name="Harting R."/>
            <person name="Kolarzyk A."/>
            <person name="Diaz-Valerio S."/>
            <person name="Poehlein A."/>
            <person name="Brzuszkiewicz E."/>
            <person name="Nesemann K."/>
            <person name="Braus-Stromeyer S."/>
            <person name="Braus G."/>
            <person name="Daniel R."/>
            <person name="Liesegang H."/>
        </authorList>
    </citation>
    <scope>NUCLEOTIDE SEQUENCE [LARGE SCALE GENOMIC DNA]</scope>
    <source>
        <strain evidence="11 12">GOE8</strain>
    </source>
</reference>
<keyword evidence="5 8" id="KW-0238">DNA-binding</keyword>
<keyword evidence="2 7" id="KW-0597">Phosphoprotein</keyword>
<dbReference type="Gene3D" id="1.10.10.10">
    <property type="entry name" value="Winged helix-like DNA-binding domain superfamily/Winged helix DNA-binding domain"/>
    <property type="match status" value="1"/>
</dbReference>
<keyword evidence="3" id="KW-0902">Two-component regulatory system</keyword>
<evidence type="ECO:0000256" key="6">
    <source>
        <dbReference type="ARBA" id="ARBA00023163"/>
    </source>
</evidence>
<protein>
    <submittedName>
        <fullName evidence="11">DNA-binding response regulator</fullName>
    </submittedName>
</protein>
<evidence type="ECO:0000256" key="7">
    <source>
        <dbReference type="PROSITE-ProRule" id="PRU00169"/>
    </source>
</evidence>
<dbReference type="AlphaFoldDB" id="A0A1E8AY45"/>
<gene>
    <name evidence="11" type="ORF">BWGOE8_58770</name>
</gene>
<comment type="subcellular location">
    <subcellularLocation>
        <location evidence="1">Cytoplasm</location>
    </subcellularLocation>
</comment>
<keyword evidence="4" id="KW-0805">Transcription regulation</keyword>
<dbReference type="CDD" id="cd17574">
    <property type="entry name" value="REC_OmpR"/>
    <property type="match status" value="1"/>
</dbReference>
<dbReference type="Gene3D" id="6.10.250.690">
    <property type="match status" value="1"/>
</dbReference>
<evidence type="ECO:0000256" key="5">
    <source>
        <dbReference type="ARBA" id="ARBA00023125"/>
    </source>
</evidence>
<dbReference type="GO" id="GO:0006355">
    <property type="term" value="P:regulation of DNA-templated transcription"/>
    <property type="evidence" value="ECO:0007669"/>
    <property type="project" value="InterPro"/>
</dbReference>
<feature type="domain" description="OmpR/PhoB-type" evidence="10">
    <location>
        <begin position="136"/>
        <end position="235"/>
    </location>
</feature>
<feature type="modified residue" description="4-aspartylphosphate" evidence="7">
    <location>
        <position position="62"/>
    </location>
</feature>
<dbReference type="SUPFAM" id="SSF52172">
    <property type="entry name" value="CheY-like"/>
    <property type="match status" value="1"/>
</dbReference>
<organism evidence="11 12">
    <name type="scientific">Bacillus mycoides</name>
    <dbReference type="NCBI Taxonomy" id="1405"/>
    <lineage>
        <taxon>Bacteria</taxon>
        <taxon>Bacillati</taxon>
        <taxon>Bacillota</taxon>
        <taxon>Bacilli</taxon>
        <taxon>Bacillales</taxon>
        <taxon>Bacillaceae</taxon>
        <taxon>Bacillus</taxon>
        <taxon>Bacillus cereus group</taxon>
    </lineage>
</organism>
<evidence type="ECO:0000313" key="12">
    <source>
        <dbReference type="Proteomes" id="UP000175706"/>
    </source>
</evidence>
<dbReference type="Proteomes" id="UP000175706">
    <property type="component" value="Unassembled WGS sequence"/>
</dbReference>
<dbReference type="InterPro" id="IPR011006">
    <property type="entry name" value="CheY-like_superfamily"/>
</dbReference>
<name>A0A1E8AY45_BACMY</name>
<dbReference type="GO" id="GO:0000976">
    <property type="term" value="F:transcription cis-regulatory region binding"/>
    <property type="evidence" value="ECO:0007669"/>
    <property type="project" value="TreeGrafter"/>
</dbReference>
<evidence type="ECO:0000313" key="11">
    <source>
        <dbReference type="EMBL" id="OFD69923.1"/>
    </source>
</evidence>
<sequence>MIHNIPDVYTKKILIVDDEKEILNLLEAVLKKEGFQHIYTYTTGEEGIRMCKQVQPDLIILDIMLPDLDGYSVCQQIRQFTFVPIFFLSAKNEDLDKILGLSIGGDDYITKPFSPKEVAYKMKAFFRRNQYQEKARIMYQFGDITIDEAQGTVLRGDTLLTLTAKEFNILLFLIKNPNQIFSKARLYEAVWGETYLGNDNIMMVHMRHLREKIEDNPSKPHYLVTVRGLGYKLNTKGDVR</sequence>
<comment type="caution">
    <text evidence="11">The sequence shown here is derived from an EMBL/GenBank/DDBJ whole genome shotgun (WGS) entry which is preliminary data.</text>
</comment>
<evidence type="ECO:0000256" key="4">
    <source>
        <dbReference type="ARBA" id="ARBA00023015"/>
    </source>
</evidence>
<dbReference type="PATRIC" id="fig|86662.25.peg.6070"/>
<dbReference type="RefSeq" id="WP_070146049.1">
    <property type="nucleotide sequence ID" value="NZ_LXLT01000118.1"/>
</dbReference>
<dbReference type="FunFam" id="1.10.10.10:FF:000018">
    <property type="entry name" value="DNA-binding response regulator ResD"/>
    <property type="match status" value="1"/>
</dbReference>
<evidence type="ECO:0000259" key="10">
    <source>
        <dbReference type="PROSITE" id="PS51755"/>
    </source>
</evidence>
<dbReference type="InterPro" id="IPR036388">
    <property type="entry name" value="WH-like_DNA-bd_sf"/>
</dbReference>
<evidence type="ECO:0000256" key="8">
    <source>
        <dbReference type="PROSITE-ProRule" id="PRU01091"/>
    </source>
</evidence>
<dbReference type="SMART" id="SM00448">
    <property type="entry name" value="REC"/>
    <property type="match status" value="1"/>
</dbReference>
<feature type="domain" description="Response regulatory" evidence="9">
    <location>
        <begin position="12"/>
        <end position="126"/>
    </location>
</feature>
<dbReference type="GO" id="GO:0032993">
    <property type="term" value="C:protein-DNA complex"/>
    <property type="evidence" value="ECO:0007669"/>
    <property type="project" value="TreeGrafter"/>
</dbReference>
<accession>A0A1E8AY45</accession>
<evidence type="ECO:0000256" key="3">
    <source>
        <dbReference type="ARBA" id="ARBA00023012"/>
    </source>
</evidence>
<keyword evidence="6" id="KW-0804">Transcription</keyword>
<evidence type="ECO:0000256" key="1">
    <source>
        <dbReference type="ARBA" id="ARBA00004496"/>
    </source>
</evidence>
<proteinExistence type="predicted"/>
<dbReference type="InterPro" id="IPR001789">
    <property type="entry name" value="Sig_transdc_resp-reg_receiver"/>
</dbReference>